<dbReference type="AlphaFoldDB" id="A0A1A9I6U3"/>
<evidence type="ECO:0000313" key="4">
    <source>
        <dbReference type="Proteomes" id="UP000077667"/>
    </source>
</evidence>
<name>A0A1A9I6U3_9BACT</name>
<evidence type="ECO:0000256" key="1">
    <source>
        <dbReference type="ARBA" id="ARBA00038248"/>
    </source>
</evidence>
<dbReference type="Proteomes" id="UP000077667">
    <property type="component" value="Chromosome"/>
</dbReference>
<reference evidence="3 4" key="1">
    <citation type="submission" date="2016-05" db="EMBL/GenBank/DDBJ databases">
        <title>Niabella ginsenosidivorans BS26 whole genome sequencing.</title>
        <authorList>
            <person name="Im W.T."/>
            <person name="Siddiqi M.Z."/>
        </authorList>
    </citation>
    <scope>NUCLEOTIDE SEQUENCE [LARGE SCALE GENOMIC DNA]</scope>
    <source>
        <strain evidence="3 4">BS26</strain>
    </source>
</reference>
<sequence>MSSVKHLSVQQKLRKAHALFNEVETLIQFGYYTTAVNRLYYACFHAVKALLLTKDLIPKTHSGTVALLHKHFVQAQLFDIQQASFYSRIMQERIDDDYNDFILTDKDEVNSFVSPAKELIAYIERLIDITSNEY</sequence>
<dbReference type="RefSeq" id="WP_067760800.1">
    <property type="nucleotide sequence ID" value="NZ_CP015772.1"/>
</dbReference>
<dbReference type="InterPro" id="IPR007842">
    <property type="entry name" value="HEPN_dom"/>
</dbReference>
<dbReference type="PANTHER" id="PTHR36565:SF1">
    <property type="entry name" value="UPF0332 PROTEIN TM_1000"/>
    <property type="match status" value="1"/>
</dbReference>
<evidence type="ECO:0000313" key="3">
    <source>
        <dbReference type="EMBL" id="ANH83336.1"/>
    </source>
</evidence>
<accession>A0A1A9I6U3</accession>
<dbReference type="KEGG" id="nia:A8C56_22220"/>
<evidence type="ECO:0000259" key="2">
    <source>
        <dbReference type="Pfam" id="PF05168"/>
    </source>
</evidence>
<dbReference type="EMBL" id="CP015772">
    <property type="protein sequence ID" value="ANH83336.1"/>
    <property type="molecule type" value="Genomic_DNA"/>
</dbReference>
<dbReference type="STRING" id="1176587.A8C56_22220"/>
<dbReference type="InterPro" id="IPR052226">
    <property type="entry name" value="UPF0332_toxin"/>
</dbReference>
<comment type="similarity">
    <text evidence="1">Belongs to the UPF0332 family.</text>
</comment>
<gene>
    <name evidence="3" type="ORF">A8C56_22220</name>
</gene>
<dbReference type="Pfam" id="PF05168">
    <property type="entry name" value="HEPN"/>
    <property type="match status" value="1"/>
</dbReference>
<keyword evidence="4" id="KW-1185">Reference proteome</keyword>
<proteinExistence type="inferred from homology"/>
<dbReference type="Gene3D" id="1.20.120.330">
    <property type="entry name" value="Nucleotidyltransferases domain 2"/>
    <property type="match status" value="1"/>
</dbReference>
<dbReference type="PANTHER" id="PTHR36565">
    <property type="entry name" value="UPF0332 PROTEIN TM_1000"/>
    <property type="match status" value="1"/>
</dbReference>
<feature type="domain" description="HEPN" evidence="2">
    <location>
        <begin position="12"/>
        <end position="125"/>
    </location>
</feature>
<protein>
    <recommendedName>
        <fullName evidence="2">HEPN domain-containing protein</fullName>
    </recommendedName>
</protein>
<organism evidence="3 4">
    <name type="scientific">Niabella ginsenosidivorans</name>
    <dbReference type="NCBI Taxonomy" id="1176587"/>
    <lineage>
        <taxon>Bacteria</taxon>
        <taxon>Pseudomonadati</taxon>
        <taxon>Bacteroidota</taxon>
        <taxon>Chitinophagia</taxon>
        <taxon>Chitinophagales</taxon>
        <taxon>Chitinophagaceae</taxon>
        <taxon>Niabella</taxon>
    </lineage>
</organism>
<dbReference type="OrthoDB" id="1494057at2"/>